<evidence type="ECO:0000313" key="1">
    <source>
        <dbReference type="EMBL" id="CAD8170260.1"/>
    </source>
</evidence>
<reference evidence="1" key="1">
    <citation type="submission" date="2021-01" db="EMBL/GenBank/DDBJ databases">
        <authorList>
            <consortium name="Genoscope - CEA"/>
            <person name="William W."/>
        </authorList>
    </citation>
    <scope>NUCLEOTIDE SEQUENCE</scope>
</reference>
<sequence>MTPNPIRPSERFLKFYLNLQVLRDIGYMHNPIKLGMKIEKSNQRIQVSNLQNEELLILNLYVFLSEKNVWSIDVIVALINNDGNLLDAIYLCFIFEDLKSGDQLKQLYN</sequence>
<accession>A0A8S1UYX9</accession>
<dbReference type="EMBL" id="CAJJDP010000055">
    <property type="protein sequence ID" value="CAD8170260.1"/>
    <property type="molecule type" value="Genomic_DNA"/>
</dbReference>
<dbReference type="Proteomes" id="UP000683925">
    <property type="component" value="Unassembled WGS sequence"/>
</dbReference>
<organism evidence="1 2">
    <name type="scientific">Paramecium octaurelia</name>
    <dbReference type="NCBI Taxonomy" id="43137"/>
    <lineage>
        <taxon>Eukaryota</taxon>
        <taxon>Sar</taxon>
        <taxon>Alveolata</taxon>
        <taxon>Ciliophora</taxon>
        <taxon>Intramacronucleata</taxon>
        <taxon>Oligohymenophorea</taxon>
        <taxon>Peniculida</taxon>
        <taxon>Parameciidae</taxon>
        <taxon>Paramecium</taxon>
    </lineage>
</organism>
<dbReference type="OrthoDB" id="10264038at2759"/>
<evidence type="ECO:0000313" key="2">
    <source>
        <dbReference type="Proteomes" id="UP000683925"/>
    </source>
</evidence>
<name>A0A8S1UYX9_PAROT</name>
<gene>
    <name evidence="1" type="ORF">POCTA_138.1.T0550075</name>
</gene>
<protein>
    <submittedName>
        <fullName evidence="1">Uncharacterized protein</fullName>
    </submittedName>
</protein>
<dbReference type="AlphaFoldDB" id="A0A8S1UYX9"/>
<keyword evidence="2" id="KW-1185">Reference proteome</keyword>
<proteinExistence type="predicted"/>
<comment type="caution">
    <text evidence="1">The sequence shown here is derived from an EMBL/GenBank/DDBJ whole genome shotgun (WGS) entry which is preliminary data.</text>
</comment>